<dbReference type="PATRIC" id="fig|1434106.5.peg.1904"/>
<feature type="active site" description="Proton donor" evidence="5">
    <location>
        <position position="77"/>
    </location>
</feature>
<dbReference type="InterPro" id="IPR006095">
    <property type="entry name" value="Glu/Leu/Phe/Val/Trp_DH"/>
</dbReference>
<comment type="subunit">
    <text evidence="2">Homohexamer.</text>
</comment>
<dbReference type="Gene3D" id="3.40.50.720">
    <property type="entry name" value="NAD(P)-binding Rossmann-like Domain"/>
    <property type="match status" value="1"/>
</dbReference>
<dbReference type="PANTHER" id="PTHR11606">
    <property type="entry name" value="GLUTAMATE DEHYDROGENASE"/>
    <property type="match status" value="1"/>
</dbReference>
<keyword evidence="3 4" id="KW-0560">Oxidoreductase</keyword>
<protein>
    <recommendedName>
        <fullName evidence="4">Glutamate dehydrogenase</fullName>
    </recommendedName>
</protein>
<evidence type="ECO:0000256" key="2">
    <source>
        <dbReference type="ARBA" id="ARBA00011643"/>
    </source>
</evidence>
<evidence type="ECO:0000256" key="3">
    <source>
        <dbReference type="ARBA" id="ARBA00023002"/>
    </source>
</evidence>
<dbReference type="InterPro" id="IPR046346">
    <property type="entry name" value="Aminoacid_DH-like_N_sf"/>
</dbReference>
<dbReference type="PANTHER" id="PTHR11606:SF13">
    <property type="entry name" value="GLUTAMATE DEHYDROGENASE 1, MITOCHONDRIAL"/>
    <property type="match status" value="1"/>
</dbReference>
<dbReference type="InterPro" id="IPR036291">
    <property type="entry name" value="NAD(P)-bd_dom_sf"/>
</dbReference>
<evidence type="ECO:0000256" key="5">
    <source>
        <dbReference type="PIRSR" id="PIRSR000185-1"/>
    </source>
</evidence>
<dbReference type="SUPFAM" id="SSF51735">
    <property type="entry name" value="NAD(P)-binding Rossmann-fold domains"/>
    <property type="match status" value="1"/>
</dbReference>
<evidence type="ECO:0000313" key="10">
    <source>
        <dbReference type="EMBL" id="AKB57993.1"/>
    </source>
</evidence>
<organism evidence="10 11">
    <name type="scientific">Methanosarcina barkeri 227</name>
    <dbReference type="NCBI Taxonomy" id="1434106"/>
    <lineage>
        <taxon>Archaea</taxon>
        <taxon>Methanobacteriati</taxon>
        <taxon>Methanobacteriota</taxon>
        <taxon>Stenosarchaea group</taxon>
        <taxon>Methanomicrobia</taxon>
        <taxon>Methanosarcinales</taxon>
        <taxon>Methanosarcinaceae</taxon>
        <taxon>Methanosarcina</taxon>
    </lineage>
</organism>
<evidence type="ECO:0000313" key="11">
    <source>
        <dbReference type="Proteomes" id="UP000033079"/>
    </source>
</evidence>
<accession>A0A0E3R2Z4</accession>
<dbReference type="GeneID" id="24800461"/>
<dbReference type="SMART" id="SM00839">
    <property type="entry name" value="ELFV_dehydrog"/>
    <property type="match status" value="1"/>
</dbReference>
<dbReference type="GO" id="GO:0000166">
    <property type="term" value="F:nucleotide binding"/>
    <property type="evidence" value="ECO:0007669"/>
    <property type="project" value="UniProtKB-KW"/>
</dbReference>
<dbReference type="RefSeq" id="WP_230629251.1">
    <property type="nucleotide sequence ID" value="NZ_CP009530.1"/>
</dbReference>
<dbReference type="PIRSF" id="PIRSF000185">
    <property type="entry name" value="Glu_DH"/>
    <property type="match status" value="1"/>
</dbReference>
<evidence type="ECO:0000259" key="9">
    <source>
        <dbReference type="SMART" id="SM00839"/>
    </source>
</evidence>
<dbReference type="InterPro" id="IPR006097">
    <property type="entry name" value="Glu/Leu/Phe/Val/Trp_DH_dimer"/>
</dbReference>
<evidence type="ECO:0000256" key="4">
    <source>
        <dbReference type="PIRNR" id="PIRNR000185"/>
    </source>
</evidence>
<dbReference type="SUPFAM" id="SSF53223">
    <property type="entry name" value="Aminoacid dehydrogenase-like, N-terminal domain"/>
    <property type="match status" value="1"/>
</dbReference>
<sequence>MENMFRFADELGPFKIIHVYEPSADLKAVLVVDNIARGPAIGGVRMAPDISTEECFRLARTMTLKNAAADLPHGGGKVVIYGDPRMPQEKKSQMLRALASALRYEEEYIFAPDMGTDEICMACIKDEIGRVVGLPCEVGGIPLDEVGATGWGLAQATEVALQYCDFELKDARVVVQGFGAVGRHAARFLTQRGAIIVGAADSRGTVYDPYGLDVDTLIMLKKEGKSVIEYPGGKKLDSNAVIAIPCDIWIPAARPDVINENNVHLLDAKLIIEGANIPITGKAEKILYEAGILYIPDFIANAGGVICAAAEYQGATQYAAFGSIEEKVRKNTAQVLETAKKKGILPREAAVQLAVKRVKQAMAYRRWSIFSSAPGFV</sequence>
<dbReference type="Pfam" id="PF00208">
    <property type="entry name" value="ELFV_dehydrog"/>
    <property type="match status" value="1"/>
</dbReference>
<keyword evidence="6" id="KW-0520">NAD</keyword>
<dbReference type="InterPro" id="IPR033922">
    <property type="entry name" value="NAD_bind_Glu_DH"/>
</dbReference>
<dbReference type="AlphaFoldDB" id="A0A0E3R2Z4"/>
<gene>
    <name evidence="10" type="ORF">MSBR2_1477</name>
</gene>
<dbReference type="HOGENOM" id="CLU_025763_1_1_2"/>
<dbReference type="GO" id="GO:0006538">
    <property type="term" value="P:L-glutamate catabolic process"/>
    <property type="evidence" value="ECO:0007669"/>
    <property type="project" value="TreeGrafter"/>
</dbReference>
<evidence type="ECO:0000256" key="8">
    <source>
        <dbReference type="RuleBase" id="RU004417"/>
    </source>
</evidence>
<proteinExistence type="inferred from homology"/>
<dbReference type="InterPro" id="IPR014362">
    <property type="entry name" value="Glu_DH"/>
</dbReference>
<evidence type="ECO:0000256" key="6">
    <source>
        <dbReference type="PIRSR" id="PIRSR000185-2"/>
    </source>
</evidence>
<evidence type="ECO:0000256" key="1">
    <source>
        <dbReference type="ARBA" id="ARBA00006382"/>
    </source>
</evidence>
<comment type="similarity">
    <text evidence="1 4 8">Belongs to the Glu/Leu/Phe/Val dehydrogenases family.</text>
</comment>
<dbReference type="InterPro" id="IPR006096">
    <property type="entry name" value="Glu/Leu/Phe/Val/Trp_DH_C"/>
</dbReference>
<dbReference type="PROSITE" id="PS00074">
    <property type="entry name" value="GLFV_DEHYDROGENASE"/>
    <property type="match status" value="1"/>
</dbReference>
<dbReference type="Gene3D" id="3.40.50.10860">
    <property type="entry name" value="Leucine Dehydrogenase, chain A, domain 1"/>
    <property type="match status" value="1"/>
</dbReference>
<feature type="domain" description="Glutamate/phenylalanine/leucine/valine/L-tryptophan dehydrogenase C-terminal" evidence="9">
    <location>
        <begin position="140"/>
        <end position="366"/>
    </location>
</feature>
<dbReference type="InterPro" id="IPR033524">
    <property type="entry name" value="Glu/Leu/Phe/Val_DH_AS"/>
</dbReference>
<dbReference type="Proteomes" id="UP000033079">
    <property type="component" value="Chromosome"/>
</dbReference>
<dbReference type="KEGG" id="mbar:MSBR2_1477"/>
<dbReference type="EMBL" id="CP009530">
    <property type="protein sequence ID" value="AKB57993.1"/>
    <property type="molecule type" value="Genomic_DNA"/>
</dbReference>
<evidence type="ECO:0000256" key="7">
    <source>
        <dbReference type="PIRSR" id="PIRSR000185-3"/>
    </source>
</evidence>
<feature type="binding site" evidence="6">
    <location>
        <position position="65"/>
    </location>
    <ligand>
        <name>substrate</name>
    </ligand>
</feature>
<name>A0A0E3R2Z4_METBA</name>
<feature type="binding site" evidence="6">
    <location>
        <position position="149"/>
    </location>
    <ligand>
        <name>NAD(+)</name>
        <dbReference type="ChEBI" id="CHEBI:57540"/>
    </ligand>
</feature>
<keyword evidence="6" id="KW-0547">Nucleotide-binding</keyword>
<dbReference type="Pfam" id="PF02812">
    <property type="entry name" value="ELFV_dehydrog_N"/>
    <property type="match status" value="1"/>
</dbReference>
<feature type="site" description="Important for catalysis" evidence="7">
    <location>
        <position position="113"/>
    </location>
</feature>
<dbReference type="GO" id="GO:0004352">
    <property type="term" value="F:glutamate dehydrogenase (NAD+) activity"/>
    <property type="evidence" value="ECO:0007669"/>
    <property type="project" value="TreeGrafter"/>
</dbReference>
<dbReference type="CDD" id="cd01076">
    <property type="entry name" value="NAD_bind_1_Glu_DH"/>
    <property type="match status" value="1"/>
</dbReference>
<dbReference type="PRINTS" id="PR00082">
    <property type="entry name" value="GLFDHDRGNASE"/>
</dbReference>
<reference evidence="10 11" key="1">
    <citation type="submission" date="2014-07" db="EMBL/GenBank/DDBJ databases">
        <title>Methanogenic archaea and the global carbon cycle.</title>
        <authorList>
            <person name="Henriksen J.R."/>
            <person name="Luke J."/>
            <person name="Reinhart S."/>
            <person name="Benedict M.N."/>
            <person name="Youngblut N.D."/>
            <person name="Metcalf M.E."/>
            <person name="Whitaker R.J."/>
            <person name="Metcalf W.W."/>
        </authorList>
    </citation>
    <scope>NUCLEOTIDE SEQUENCE [LARGE SCALE GENOMIC DNA]</scope>
    <source>
        <strain evidence="10 11">227</strain>
    </source>
</reference>